<feature type="transmembrane region" description="Helical" evidence="18">
    <location>
        <begin position="424"/>
        <end position="457"/>
    </location>
</feature>
<evidence type="ECO:0000259" key="20">
    <source>
        <dbReference type="Pfam" id="PF20682"/>
    </source>
</evidence>
<dbReference type="Pfam" id="PF20726">
    <property type="entry name" value="Nairovirus_Gn"/>
    <property type="match status" value="1"/>
</dbReference>
<keyword evidence="13" id="KW-1015">Disulfide bond</keyword>
<evidence type="ECO:0000256" key="6">
    <source>
        <dbReference type="ARBA" id="ARBA00022581"/>
    </source>
</evidence>
<evidence type="ECO:0000256" key="5">
    <source>
        <dbReference type="ARBA" id="ARBA00022510"/>
    </source>
</evidence>
<feature type="domain" description="Glycoprotein Gc C-terminal bunyavirales" evidence="20">
    <location>
        <begin position="955"/>
        <end position="1075"/>
    </location>
</feature>
<evidence type="ECO:0000256" key="2">
    <source>
        <dbReference type="ARBA" id="ARBA00004381"/>
    </source>
</evidence>
<keyword evidence="10" id="KW-0946">Virion</keyword>
<evidence type="ECO:0000313" key="23">
    <source>
        <dbReference type="Proteomes" id="UP000678146"/>
    </source>
</evidence>
<keyword evidence="7" id="KW-1162">Viral penetration into host cytoplasm</keyword>
<keyword evidence="5" id="KW-1170">Fusion of virus membrane with host endosomal membrane</keyword>
<keyword evidence="23" id="KW-1185">Reference proteome</keyword>
<evidence type="ECO:0000256" key="17">
    <source>
        <dbReference type="ARBA" id="ARBA00031199"/>
    </source>
</evidence>
<keyword evidence="16" id="KW-1160">Virus entry into host cell</keyword>
<evidence type="ECO:0000256" key="18">
    <source>
        <dbReference type="SAM" id="Phobius"/>
    </source>
</evidence>
<keyword evidence="18" id="KW-0812">Transmembrane</keyword>
<keyword evidence="12 18" id="KW-0472">Membrane</keyword>
<evidence type="ECO:0000259" key="19">
    <source>
        <dbReference type="Pfam" id="PF01561"/>
    </source>
</evidence>
<reference evidence="22" key="2">
    <citation type="journal article" date="2015" name="Elife">
        <title>Unprecedented genomic diversity of RNA viruses in arthropods reveals the ancestry of negative-sense RNA viruses.</title>
        <authorList>
            <person name="Li C.X."/>
            <person name="Shi M."/>
            <person name="Tian J.H."/>
            <person name="Lin X.D."/>
            <person name="Kang Y.J."/>
            <person name="Chen L.J."/>
            <person name="Qin X.C."/>
            <person name="Xu J."/>
            <person name="Holmes E.C."/>
            <person name="Zhang Y.Z."/>
        </authorList>
    </citation>
    <scope>NUCLEOTIDE SEQUENCE</scope>
    <source>
        <strain evidence="22">XZZZ-2</strain>
    </source>
</reference>
<dbReference type="GO" id="GO:0046718">
    <property type="term" value="P:symbiont entry into host cell"/>
    <property type="evidence" value="ECO:0007669"/>
    <property type="project" value="UniProtKB-KW"/>
</dbReference>
<dbReference type="InterPro" id="IPR048801">
    <property type="entry name" value="Gn_nairovirus"/>
</dbReference>
<feature type="domain" description="Hantavirus glycoprotein Gc N-terminal" evidence="19">
    <location>
        <begin position="646"/>
        <end position="949"/>
    </location>
</feature>
<evidence type="ECO:0000256" key="10">
    <source>
        <dbReference type="ARBA" id="ARBA00022844"/>
    </source>
</evidence>
<keyword evidence="15" id="KW-1038">Host endoplasmic reticulum</keyword>
<keyword evidence="6" id="KW-0945">Host-virus interaction</keyword>
<evidence type="ECO:0000256" key="15">
    <source>
        <dbReference type="ARBA" id="ARBA00023184"/>
    </source>
</evidence>
<reference evidence="22" key="1">
    <citation type="submission" date="2014-09" db="EMBL/GenBank/DDBJ databases">
        <authorList>
            <person name="Li C.-X."/>
            <person name="Shi M."/>
            <person name="Tian J.-H."/>
            <person name="Lin X.-D."/>
            <person name="Kang Y.-J."/>
            <person name="Qin X.-C."/>
            <person name="Chen L.-J."/>
            <person name="Xu J."/>
            <person name="Holmes E.C."/>
        </authorList>
    </citation>
    <scope>NUCLEOTIDE SEQUENCE</scope>
    <source>
        <strain evidence="22">XZZZ-2</strain>
    </source>
</reference>
<dbReference type="Pfam" id="PF20682">
    <property type="entry name" value="Hanta_Gc_C"/>
    <property type="match status" value="1"/>
</dbReference>
<evidence type="ECO:0000256" key="12">
    <source>
        <dbReference type="ARBA" id="ARBA00023136"/>
    </source>
</evidence>
<comment type="subcellular location">
    <subcellularLocation>
        <location evidence="1">Host Golgi apparatus membrane</location>
        <topology evidence="1">Single-pass type I membrane protein</topology>
    </subcellularLocation>
    <subcellularLocation>
        <location evidence="3">Host endoplasmic reticulum membrane</location>
        <topology evidence="3">Single-pass type I membrane protein</topology>
    </subcellularLocation>
    <subcellularLocation>
        <location evidence="2">Virion membrane</location>
        <topology evidence="2">Single-pass membrane protein</topology>
    </subcellularLocation>
</comment>
<evidence type="ECO:0000313" key="22">
    <source>
        <dbReference type="EMBL" id="AJG39299.1"/>
    </source>
</evidence>
<keyword evidence="9" id="KW-1040">Host Golgi apparatus</keyword>
<accession>A0A0B5KFJ3</accession>
<dbReference type="InterPro" id="IPR002532">
    <property type="entry name" value="Hanta_Gc_N"/>
</dbReference>
<dbReference type="InterPro" id="IPR048791">
    <property type="entry name" value="Gc_C_bunya"/>
</dbReference>
<evidence type="ECO:0000256" key="3">
    <source>
        <dbReference type="ARBA" id="ARBA00004482"/>
    </source>
</evidence>
<protein>
    <recommendedName>
        <fullName evidence="17">M polyprotein</fullName>
    </recommendedName>
</protein>
<keyword evidence="8" id="KW-1161">Viral attachment to host cell</keyword>
<dbReference type="GO" id="GO:0039654">
    <property type="term" value="P:fusion of virus membrane with host endosome membrane"/>
    <property type="evidence" value="ECO:0007669"/>
    <property type="project" value="UniProtKB-KW"/>
</dbReference>
<name>A0A0B5KFJ3_9VIRU</name>
<dbReference type="KEGG" id="vg:80550130"/>
<keyword evidence="18" id="KW-1133">Transmembrane helix</keyword>
<keyword evidence="4" id="KW-1168">Fusion of virus membrane with host membrane</keyword>
<dbReference type="EMBL" id="KM817729">
    <property type="protein sequence ID" value="AJG39299.1"/>
    <property type="molecule type" value="Viral_cRNA"/>
</dbReference>
<keyword evidence="14" id="KW-0325">Glycoprotein</keyword>
<dbReference type="GO" id="GO:0055036">
    <property type="term" value="C:virion membrane"/>
    <property type="evidence" value="ECO:0007669"/>
    <property type="project" value="UniProtKB-SubCell"/>
</dbReference>
<evidence type="ECO:0000256" key="14">
    <source>
        <dbReference type="ARBA" id="ARBA00023180"/>
    </source>
</evidence>
<dbReference type="GO" id="GO:0019062">
    <property type="term" value="P:virion attachment to host cell"/>
    <property type="evidence" value="ECO:0007669"/>
    <property type="project" value="UniProtKB-KW"/>
</dbReference>
<evidence type="ECO:0000256" key="9">
    <source>
        <dbReference type="ARBA" id="ARBA00022812"/>
    </source>
</evidence>
<dbReference type="GO" id="GO:0044178">
    <property type="term" value="C:host cell Golgi membrane"/>
    <property type="evidence" value="ECO:0007669"/>
    <property type="project" value="UniProtKB-SubCell"/>
</dbReference>
<feature type="transmembrane region" description="Helical" evidence="18">
    <location>
        <begin position="555"/>
        <end position="573"/>
    </location>
</feature>
<evidence type="ECO:0000256" key="4">
    <source>
        <dbReference type="ARBA" id="ARBA00022506"/>
    </source>
</evidence>
<dbReference type="Proteomes" id="UP000678146">
    <property type="component" value="Genome"/>
</dbReference>
<feature type="non-terminal residue" evidence="22">
    <location>
        <position position="1089"/>
    </location>
</feature>
<dbReference type="GeneID" id="80550130"/>
<keyword evidence="11" id="KW-1043">Host membrane</keyword>
<dbReference type="Pfam" id="PF01561">
    <property type="entry name" value="Hanta_Gc_N"/>
    <property type="match status" value="1"/>
</dbReference>
<evidence type="ECO:0000256" key="7">
    <source>
        <dbReference type="ARBA" id="ARBA00022595"/>
    </source>
</evidence>
<gene>
    <name evidence="22" type="primary">G</name>
</gene>
<sequence>MFLFSFIYFCLLTRTFANINGYEFSRASVQEWKRNYNKSEDCFIVGTFFHGAINSYCQKNWIRISSIPNCYTQGQTPDIINSTDYDSCIVLGNYSALELTTMIVRHYKCELLCPQSTKPGYFEITNVTEEAVGRQETRVTQLSFSDKLVGDITVPEMQILNDYGPVSDRKSGVILKGAYRDERGHISIWFLTLRPNSWRFFSPTNGRKEEYAKPLYKTNRFLALFIETFEIKDDSSFISLTMKLPLRIESSVKLDANNEEDQGCFSKNSILEIEKASFEFENSHKNFLICANGSVEETELVIKNRENCTMFYLNREYVVCGHSVPSCSIEDSHKSSQDKFIVSISMNGKGNVKVSSDLEKKTVFCDKECSVEIKSNIEVKVTCPDMSVKTFHIIDDLTKECPLISYWFSSQIAAAVCRMTFRPWWALVLILWLGSGMNLLLMLTDVMDLLLVFTTYIFSKFKTRMGANYSYCEYCKTRFEFDSLIEYHDTCKKNTCPYCRNSQITTDKLISHASDCSFRIAKIDSAKKKELSDWKTERTIENSRRFLYRSSTTKFSYFLISICLFMFIIYPVGSQTVEVSDEWEIFKKELDMCGTGCWRTSTVCECPSREYRGSRILLSMNSPNSKTLGYMDINGTFEIVDSQKIIDLTFTSTFKTKDNILVSGNSLIVLPIMPATGLTWKITSSEPSEMKTLSLGVYEAVQVYSAVFKFYTSDRLIKTGQQFECQGDCESDCGCKKKTCQMRKYENDRAWNCNPTWCWAWGTGCTCCYMYSTFINSKYLVGVWELKYEKTEIALCLNYDHPKYTCFTINEGGSFKIENFNIKVSNIFGVEKKLPRNVATIHKKHNFAFDLENPDDLILDPEIKNPNSIVHGDVGDVSFFSFSDFVSNIQSGINQKWTGTSIDRTCTTGQYPTCNFQGVVDNNRDLFENLEQTSESIHTDFSVITLKHDISQNSLKVKVRPYKGAGQIQVALTVKNLELKRLSKDVKISIFKINKCEGCRGCHSGFWCLIKISLSEPEKFSLHLIPKDNNVVLETTNVIAKNVLTTYNISGFTSVRISEITICIQETENCASTSSLILKEPTKILVAKN</sequence>
<evidence type="ECO:0000256" key="16">
    <source>
        <dbReference type="ARBA" id="ARBA00023296"/>
    </source>
</evidence>
<organism evidence="22 23">
    <name type="scientific">Xinzhou Spider Virus</name>
    <dbReference type="NCBI Taxonomy" id="1608143"/>
    <lineage>
        <taxon>Viruses</taxon>
        <taxon>Riboviria</taxon>
        <taxon>Orthornavirae</taxon>
        <taxon>Negarnaviricota</taxon>
        <taxon>Polyploviricotina</taxon>
        <taxon>Bunyaviricetes</taxon>
        <taxon>Hareavirales</taxon>
        <taxon>Nairoviridae</taxon>
        <taxon>Xinspivirus</taxon>
        <taxon>Xinspivirus xinzhouense</taxon>
    </lineage>
</organism>
<evidence type="ECO:0000256" key="11">
    <source>
        <dbReference type="ARBA" id="ARBA00022870"/>
    </source>
</evidence>
<evidence type="ECO:0000256" key="1">
    <source>
        <dbReference type="ARBA" id="ARBA00004244"/>
    </source>
</evidence>
<feature type="domain" description="Structural glycoprotein Gn nairovirus" evidence="21">
    <location>
        <begin position="262"/>
        <end position="526"/>
    </location>
</feature>
<evidence type="ECO:0000259" key="21">
    <source>
        <dbReference type="Pfam" id="PF20726"/>
    </source>
</evidence>
<proteinExistence type="predicted"/>
<dbReference type="GO" id="GO:0044167">
    <property type="term" value="C:host cell endoplasmic reticulum membrane"/>
    <property type="evidence" value="ECO:0007669"/>
    <property type="project" value="UniProtKB-SubCell"/>
</dbReference>
<dbReference type="RefSeq" id="YP_010839916.1">
    <property type="nucleotide sequence ID" value="NC_078240.1"/>
</dbReference>
<evidence type="ECO:0000256" key="8">
    <source>
        <dbReference type="ARBA" id="ARBA00022804"/>
    </source>
</evidence>
<evidence type="ECO:0000256" key="13">
    <source>
        <dbReference type="ARBA" id="ARBA00023157"/>
    </source>
</evidence>